<dbReference type="InterPro" id="IPR035979">
    <property type="entry name" value="RBD_domain_sf"/>
</dbReference>
<dbReference type="InterPro" id="IPR024326">
    <property type="entry name" value="RRP7_C"/>
</dbReference>
<dbReference type="GO" id="GO:0005737">
    <property type="term" value="C:cytoplasm"/>
    <property type="evidence" value="ECO:0007669"/>
    <property type="project" value="TreeGrafter"/>
</dbReference>
<keyword evidence="2 4" id="KW-0285">Flavoprotein</keyword>
<dbReference type="PANTHER" id="PTHR11455:SF9">
    <property type="entry name" value="CRYPTOCHROME CIRCADIAN CLOCK 5 ISOFORM X1"/>
    <property type="match status" value="1"/>
</dbReference>
<dbReference type="EMBL" id="CP059658">
    <property type="protein sequence ID" value="QRW16076.1"/>
    <property type="molecule type" value="Genomic_DNA"/>
</dbReference>
<keyword evidence="3 4" id="KW-0274">FAD</keyword>
<gene>
    <name evidence="8" type="ORF">RhiXN_04077</name>
</gene>
<dbReference type="InterPro" id="IPR006050">
    <property type="entry name" value="DNA_photolyase_N"/>
</dbReference>
<dbReference type="AlphaFoldDB" id="A0A8H8SRT2"/>
<proteinExistence type="inferred from homology"/>
<feature type="compositionally biased region" description="Acidic residues" evidence="6">
    <location>
        <begin position="721"/>
        <end position="738"/>
    </location>
</feature>
<dbReference type="Pfam" id="PF03441">
    <property type="entry name" value="FAD_binding_7"/>
    <property type="match status" value="1"/>
</dbReference>
<dbReference type="KEGG" id="rsx:RhiXN_04077"/>
<dbReference type="PANTHER" id="PTHR11455">
    <property type="entry name" value="CRYPTOCHROME"/>
    <property type="match status" value="1"/>
</dbReference>
<dbReference type="GO" id="GO:0005634">
    <property type="term" value="C:nucleus"/>
    <property type="evidence" value="ECO:0007669"/>
    <property type="project" value="TreeGrafter"/>
</dbReference>
<sequence>MLATMTPKPRVLHWFRTDLRTHDAPALRAGLALKPEVWYPVWCWDPEYVYSIGLTRLNNKSKLLVIRGSPYTVLPKLFHDWKITHLVYELDTGGYAQERDKRVREIATKSKVEVIDVLGHSLYHPAEVLEKNGGKATTTITQWQKVNDMPISKQSTLTRTGKAASKLGSVPRPVAAPRELISPGDLHLNSLSREDHPVNREHDLNEKTRIGPVTCFDTLIGPKGDFAIPTLEELGYPKPTTTIRGGEKEGRTRLFAFNKEDNGNRAALFEKPKTSPGIPGPFGTSELNNEHKEHFGTDSQEDEGEFDHVSEDTQIDVTRPSTTLMSPYLKFGCVGVRECYWSWHDILVNAPKSAKKPENLLGQLEFRDMYYTAELAVGGTTFARVQGNSICRRVAFHKVRRYIPWRCQTVYSDDGDQVIPRPKDDQHPQAEEWLAAWAEGRTGFPWIDALMRQLREEGWMHHLGRHSVACFLTRGQCYISWERGAEVFDEYLIDWDPASNYGNWMWLSCSAFFSQFLRVYGVATWPSKFDKTGALVRKYIPELRKFPDQYIYEPWLAPKSVQREAGCIIGIDYPAPMLDEKEEKNRNIERMRAAYQAGLYGDSPKVLSGNAVIELPNKPEEGEESKAGTKRKADKSAAAITLAGFTVLPLHLQGSVEHFLYLRQNQSGSNIIDASAKPNGRTVFLVNVPCDATERDLISLFKSAGTIERVMFGQQLTMPNEDVEEEQEEQEEQEEVEGNNDRANSKSKSKPKTSLPPKPTPLIDTSIRSSSVSGRTAHVVFLDESSLSRALSLPSSSKNPLSWPPADTSAEPRGLGLYLKRHQLLRPALDAVSTHVDTFMQHFDFEQNAKRAAAASQYKKGVPIVDDDGFELVTRGGAYGKTVGGGVGVASKKFELAAKRGELTAGKKRKKGRDKSKDLEGLYAHEQREKKRKSFMELRERFEEDKKKVAKLKSTRRFKPY</sequence>
<dbReference type="GO" id="GO:0003677">
    <property type="term" value="F:DNA binding"/>
    <property type="evidence" value="ECO:0007669"/>
    <property type="project" value="TreeGrafter"/>
</dbReference>
<dbReference type="InterPro" id="IPR005101">
    <property type="entry name" value="Cryptochr/Photolyase_FAD-bd"/>
</dbReference>
<feature type="compositionally biased region" description="Basic and acidic residues" evidence="6">
    <location>
        <begin position="915"/>
        <end position="932"/>
    </location>
</feature>
<dbReference type="Pfam" id="PF00875">
    <property type="entry name" value="DNA_photolyase"/>
    <property type="match status" value="1"/>
</dbReference>
<evidence type="ECO:0000256" key="5">
    <source>
        <dbReference type="PIRSR" id="PIRSR602081-2"/>
    </source>
</evidence>
<dbReference type="InterPro" id="IPR036155">
    <property type="entry name" value="Crypto/Photolyase_N_sf"/>
</dbReference>
<feature type="domain" description="Photolyase/cryptochrome alpha/beta" evidence="7">
    <location>
        <begin position="9"/>
        <end position="122"/>
    </location>
</feature>
<evidence type="ECO:0000256" key="6">
    <source>
        <dbReference type="SAM" id="MobiDB-lite"/>
    </source>
</evidence>
<evidence type="ECO:0000256" key="3">
    <source>
        <dbReference type="ARBA" id="ARBA00022827"/>
    </source>
</evidence>
<feature type="region of interest" description="Disordered" evidence="6">
    <location>
        <begin position="904"/>
        <end position="932"/>
    </location>
</feature>
<feature type="region of interest" description="Disordered" evidence="6">
    <location>
        <begin position="178"/>
        <end position="200"/>
    </location>
</feature>
<dbReference type="RefSeq" id="XP_043176313.1">
    <property type="nucleotide sequence ID" value="XM_043323894.1"/>
</dbReference>
<feature type="binding site" evidence="4">
    <location>
        <begin position="494"/>
        <end position="496"/>
    </location>
    <ligand>
        <name>FAD</name>
        <dbReference type="ChEBI" id="CHEBI:57692"/>
    </ligand>
</feature>
<evidence type="ECO:0000256" key="1">
    <source>
        <dbReference type="ARBA" id="ARBA00005862"/>
    </source>
</evidence>
<accession>A0A8H8SRT2</accession>
<dbReference type="InterPro" id="IPR002081">
    <property type="entry name" value="Cryptochrome/DNA_photolyase_1"/>
</dbReference>
<protein>
    <submittedName>
        <fullName evidence="8">Cryptochrome-2</fullName>
    </submittedName>
</protein>
<organism evidence="8 9">
    <name type="scientific">Rhizoctonia solani</name>
    <dbReference type="NCBI Taxonomy" id="456999"/>
    <lineage>
        <taxon>Eukaryota</taxon>
        <taxon>Fungi</taxon>
        <taxon>Dikarya</taxon>
        <taxon>Basidiomycota</taxon>
        <taxon>Agaricomycotina</taxon>
        <taxon>Agaricomycetes</taxon>
        <taxon>Cantharellales</taxon>
        <taxon>Ceratobasidiaceae</taxon>
        <taxon>Rhizoctonia</taxon>
    </lineage>
</organism>
<dbReference type="GO" id="GO:0043153">
    <property type="term" value="P:entrainment of circadian clock by photoperiod"/>
    <property type="evidence" value="ECO:0007669"/>
    <property type="project" value="TreeGrafter"/>
</dbReference>
<dbReference type="InterPro" id="IPR040447">
    <property type="entry name" value="RRM_Rrp7"/>
</dbReference>
<dbReference type="Gene3D" id="6.10.250.1770">
    <property type="match status" value="1"/>
</dbReference>
<dbReference type="InterPro" id="IPR036134">
    <property type="entry name" value="Crypto/Photolyase_FAD-like_sf"/>
</dbReference>
<comment type="similarity">
    <text evidence="1">Belongs to the DNA photolyase class-1 family.</text>
</comment>
<dbReference type="InterPro" id="IPR014729">
    <property type="entry name" value="Rossmann-like_a/b/a_fold"/>
</dbReference>
<feature type="binding site" evidence="4">
    <location>
        <begin position="363"/>
        <end position="370"/>
    </location>
    <ligand>
        <name>FAD</name>
        <dbReference type="ChEBI" id="CHEBI:57692"/>
    </ligand>
</feature>
<dbReference type="SUPFAM" id="SSF52425">
    <property type="entry name" value="Cryptochrome/photolyase, N-terminal domain"/>
    <property type="match status" value="1"/>
</dbReference>
<reference evidence="8" key="1">
    <citation type="submission" date="2020-05" db="EMBL/GenBank/DDBJ databases">
        <title>Evolutionary and genomic comparisons of hybrid uninucleate and nonhybrid Rhizoctonia fungi.</title>
        <authorList>
            <person name="Li C."/>
            <person name="Chen X."/>
        </authorList>
    </citation>
    <scope>NUCLEOTIDE SEQUENCE</scope>
    <source>
        <strain evidence="8">AG-1 IA</strain>
    </source>
</reference>
<dbReference type="InterPro" id="IPR012677">
    <property type="entry name" value="Nucleotide-bd_a/b_plait_sf"/>
</dbReference>
<dbReference type="Gene3D" id="1.25.40.80">
    <property type="match status" value="1"/>
</dbReference>
<dbReference type="Gene3D" id="1.10.579.10">
    <property type="entry name" value="DNA Cyclobutane Dipyrimidine Photolyase, subunit A, domain 3"/>
    <property type="match status" value="1"/>
</dbReference>
<dbReference type="GeneID" id="67026357"/>
<dbReference type="PROSITE" id="PS51645">
    <property type="entry name" value="PHR_CRY_ALPHA_BETA"/>
    <property type="match status" value="1"/>
</dbReference>
<evidence type="ECO:0000256" key="4">
    <source>
        <dbReference type="PIRSR" id="PIRSR602081-1"/>
    </source>
</evidence>
<dbReference type="GO" id="GO:0003904">
    <property type="term" value="F:deoxyribodipyrimidine photo-lyase activity"/>
    <property type="evidence" value="ECO:0007669"/>
    <property type="project" value="TreeGrafter"/>
</dbReference>
<name>A0A8H8SRT2_9AGAM</name>
<feature type="site" description="Electron transfer via tryptophanyl radical" evidence="5">
    <location>
        <position position="504"/>
    </location>
</feature>
<dbReference type="Pfam" id="PF12923">
    <property type="entry name" value="RRP7"/>
    <property type="match status" value="1"/>
</dbReference>
<feature type="site" description="Electron transfer via tryptophanyl radical" evidence="5">
    <location>
        <position position="405"/>
    </location>
</feature>
<dbReference type="Gene3D" id="3.30.70.330">
    <property type="match status" value="1"/>
</dbReference>
<feature type="region of interest" description="Disordered" evidence="6">
    <location>
        <begin position="269"/>
        <end position="312"/>
    </location>
</feature>
<dbReference type="Proteomes" id="UP000650533">
    <property type="component" value="Chromosome 1"/>
</dbReference>
<dbReference type="SUPFAM" id="SSF48173">
    <property type="entry name" value="Cryptochrome/photolyase FAD-binding domain"/>
    <property type="match status" value="1"/>
</dbReference>
<feature type="region of interest" description="Disordered" evidence="6">
    <location>
        <begin position="718"/>
        <end position="769"/>
    </location>
</feature>
<comment type="cofactor">
    <cofactor evidence="4">
        <name>FAD</name>
        <dbReference type="ChEBI" id="CHEBI:57692"/>
    </cofactor>
    <text evidence="4">Binds 1 FAD per subunit.</text>
</comment>
<feature type="binding site" evidence="4">
    <location>
        <begin position="322"/>
        <end position="326"/>
    </location>
    <ligand>
        <name>FAD</name>
        <dbReference type="ChEBI" id="CHEBI:57692"/>
    </ligand>
</feature>
<dbReference type="GO" id="GO:0032922">
    <property type="term" value="P:circadian regulation of gene expression"/>
    <property type="evidence" value="ECO:0007669"/>
    <property type="project" value="TreeGrafter"/>
</dbReference>
<dbReference type="Pfam" id="PF17799">
    <property type="entry name" value="RRM_Rrp7"/>
    <property type="match status" value="1"/>
</dbReference>
<feature type="site" description="Electron transfer via tryptophanyl radical" evidence="5">
    <location>
        <position position="481"/>
    </location>
</feature>
<evidence type="ECO:0000256" key="2">
    <source>
        <dbReference type="ARBA" id="ARBA00022630"/>
    </source>
</evidence>
<evidence type="ECO:0000313" key="8">
    <source>
        <dbReference type="EMBL" id="QRW16076.1"/>
    </source>
</evidence>
<dbReference type="SUPFAM" id="SSF54928">
    <property type="entry name" value="RNA-binding domain, RBD"/>
    <property type="match status" value="1"/>
</dbReference>
<evidence type="ECO:0000313" key="9">
    <source>
        <dbReference type="Proteomes" id="UP000650533"/>
    </source>
</evidence>
<dbReference type="Gene3D" id="3.40.50.620">
    <property type="entry name" value="HUPs"/>
    <property type="match status" value="2"/>
</dbReference>
<dbReference type="GO" id="GO:0071949">
    <property type="term" value="F:FAD binding"/>
    <property type="evidence" value="ECO:0007669"/>
    <property type="project" value="TreeGrafter"/>
</dbReference>
<evidence type="ECO:0000259" key="7">
    <source>
        <dbReference type="PROSITE" id="PS51645"/>
    </source>
</evidence>